<evidence type="ECO:0000313" key="1">
    <source>
        <dbReference type="Proteomes" id="UP000887577"/>
    </source>
</evidence>
<evidence type="ECO:0000313" key="2">
    <source>
        <dbReference type="WBParaSite" id="PSU_v2.g10567.t1"/>
    </source>
</evidence>
<protein>
    <submittedName>
        <fullName evidence="2">CUB-like domain-containing protein</fullName>
    </submittedName>
</protein>
<proteinExistence type="predicted"/>
<accession>A0A914XVK9</accession>
<dbReference type="WBParaSite" id="PSU_v2.g10567.t1">
    <property type="protein sequence ID" value="PSU_v2.g10567.t1"/>
    <property type="gene ID" value="PSU_v2.g10567"/>
</dbReference>
<dbReference type="AlphaFoldDB" id="A0A914XVK9"/>
<keyword evidence="1" id="KW-1185">Reference proteome</keyword>
<dbReference type="Proteomes" id="UP000887577">
    <property type="component" value="Unplaced"/>
</dbReference>
<name>A0A914XVK9_9BILA</name>
<reference evidence="2" key="1">
    <citation type="submission" date="2022-11" db="UniProtKB">
        <authorList>
            <consortium name="WormBaseParasite"/>
        </authorList>
    </citation>
    <scope>IDENTIFICATION</scope>
</reference>
<organism evidence="1 2">
    <name type="scientific">Panagrolaimus superbus</name>
    <dbReference type="NCBI Taxonomy" id="310955"/>
    <lineage>
        <taxon>Eukaryota</taxon>
        <taxon>Metazoa</taxon>
        <taxon>Ecdysozoa</taxon>
        <taxon>Nematoda</taxon>
        <taxon>Chromadorea</taxon>
        <taxon>Rhabditida</taxon>
        <taxon>Tylenchina</taxon>
        <taxon>Panagrolaimomorpha</taxon>
        <taxon>Panagrolaimoidea</taxon>
        <taxon>Panagrolaimidae</taxon>
        <taxon>Panagrolaimus</taxon>
    </lineage>
</organism>
<sequence length="462" mass="52278">MNCNYTILPNPLCLKAYFHIEFTNFLRVTVDDFVEFRWNGNVDLNVTSKQMSIINRYYSPPSNMTLQFHSGPSPNSITSEMQQWHFKLTSIVTPIFVRKTLDQTTPKYVQWLADMGENDALTVCILNGTLELLFTGDENTNLSEFLLYDSNDVNNFVGSLNSFLRASNPWLPARIQSTSKCFTLYVPLKSYAKSYTALFRIVEYSNLNCRGANNVFQVPYTYTYPPEYDVSVQSTTLGSCEMIILSSTGYFSNDLPHIWIKNISADSHSMYLFKSGINDKKLMNLNGSEASQWQSFGIYTSALIIVLPPSATITLHLSYYFLPREQINILKNGTQKGIMVSPSYCGFLKSFGNSSLYSSDNVISQISLNLDVKNIYGTLFPLLEYGIGQRLTINQSTNISSTGFNLYFNDNGKSKDNGFLIKYTIKPMVYDFDPTKTKPSEAAKRTAMGFIILIIITVIFLV</sequence>